<dbReference type="SUPFAM" id="SSF63380">
    <property type="entry name" value="Riboflavin synthase domain-like"/>
    <property type="match status" value="1"/>
</dbReference>
<evidence type="ECO:0000259" key="5">
    <source>
        <dbReference type="PROSITE" id="PS50902"/>
    </source>
</evidence>
<dbReference type="SUPFAM" id="SSF52218">
    <property type="entry name" value="Flavoproteins"/>
    <property type="match status" value="1"/>
</dbReference>
<keyword evidence="4" id="KW-0472">Membrane</keyword>
<comment type="caution">
    <text evidence="7">The sequence shown here is derived from an EMBL/GenBank/DDBJ whole genome shotgun (WGS) entry which is preliminary data.</text>
</comment>
<keyword evidence="4" id="KW-0812">Transmembrane</keyword>
<protein>
    <submittedName>
        <fullName evidence="7">Sulfite reductase (NADPH) flavoprotein alpha-component</fullName>
        <ecNumber evidence="7">1.8.1.2</ecNumber>
    </submittedName>
</protein>
<name>A0ABT9S3G1_9BURK</name>
<evidence type="ECO:0000256" key="2">
    <source>
        <dbReference type="ARBA" id="ARBA00022643"/>
    </source>
</evidence>
<evidence type="ECO:0000256" key="4">
    <source>
        <dbReference type="SAM" id="Phobius"/>
    </source>
</evidence>
<dbReference type="Pfam" id="PF00258">
    <property type="entry name" value="Flavodoxin_1"/>
    <property type="match status" value="1"/>
</dbReference>
<dbReference type="InterPro" id="IPR008254">
    <property type="entry name" value="Flavodoxin/NO_synth"/>
</dbReference>
<dbReference type="InterPro" id="IPR017938">
    <property type="entry name" value="Riboflavin_synthase-like_b-brl"/>
</dbReference>
<keyword evidence="3" id="KW-0813">Transport</keyword>
<dbReference type="Pfam" id="PF00175">
    <property type="entry name" value="NAD_binding_1"/>
    <property type="match status" value="1"/>
</dbReference>
<feature type="domain" description="Flavodoxin-like" evidence="5">
    <location>
        <begin position="400"/>
        <end position="538"/>
    </location>
</feature>
<feature type="transmembrane region" description="Helical" evidence="4">
    <location>
        <begin position="12"/>
        <end position="35"/>
    </location>
</feature>
<dbReference type="Gene3D" id="3.40.50.360">
    <property type="match status" value="1"/>
</dbReference>
<dbReference type="Pfam" id="PF03929">
    <property type="entry name" value="PepSY_TM"/>
    <property type="match status" value="1"/>
</dbReference>
<evidence type="ECO:0000256" key="1">
    <source>
        <dbReference type="ARBA" id="ARBA00022630"/>
    </source>
</evidence>
<dbReference type="Gene3D" id="3.40.50.80">
    <property type="entry name" value="Nucleotide-binding domain of ferredoxin-NADP reductase (FNR) module"/>
    <property type="match status" value="1"/>
</dbReference>
<evidence type="ECO:0000259" key="6">
    <source>
        <dbReference type="PROSITE" id="PS51384"/>
    </source>
</evidence>
<dbReference type="RefSeq" id="WP_307688702.1">
    <property type="nucleotide sequence ID" value="NZ_JAUSRO010000003.1"/>
</dbReference>
<dbReference type="PRINTS" id="PR00369">
    <property type="entry name" value="FLAVODOXIN"/>
</dbReference>
<keyword evidence="1" id="KW-0285">Flavoprotein</keyword>
<evidence type="ECO:0000256" key="3">
    <source>
        <dbReference type="ARBA" id="ARBA00022982"/>
    </source>
</evidence>
<dbReference type="InterPro" id="IPR039261">
    <property type="entry name" value="FNR_nucleotide-bd"/>
</dbReference>
<feature type="domain" description="FAD-binding FR-type" evidence="6">
    <location>
        <begin position="549"/>
        <end position="666"/>
    </location>
</feature>
<feature type="transmembrane region" description="Helical" evidence="4">
    <location>
        <begin position="142"/>
        <end position="162"/>
    </location>
</feature>
<keyword evidence="4" id="KW-1133">Transmembrane helix</keyword>
<dbReference type="InterPro" id="IPR005625">
    <property type="entry name" value="PepSY-ass_TM"/>
</dbReference>
<dbReference type="GO" id="GO:0004783">
    <property type="term" value="F:sulfite reductase (NADPH) activity"/>
    <property type="evidence" value="ECO:0007669"/>
    <property type="project" value="UniProtKB-EC"/>
</dbReference>
<dbReference type="InterPro" id="IPR001094">
    <property type="entry name" value="Flavdoxin-like"/>
</dbReference>
<dbReference type="SUPFAM" id="SSF52343">
    <property type="entry name" value="Ferredoxin reductase-like, C-terminal NADP-linked domain"/>
    <property type="match status" value="1"/>
</dbReference>
<dbReference type="InterPro" id="IPR001709">
    <property type="entry name" value="Flavoprot_Pyr_Nucl_cyt_Rdtase"/>
</dbReference>
<evidence type="ECO:0000313" key="7">
    <source>
        <dbReference type="EMBL" id="MDP9898883.1"/>
    </source>
</evidence>
<dbReference type="InterPro" id="IPR029039">
    <property type="entry name" value="Flavoprotein-like_sf"/>
</dbReference>
<dbReference type="Proteomes" id="UP001226867">
    <property type="component" value="Unassembled WGS sequence"/>
</dbReference>
<keyword evidence="2" id="KW-0288">FMN</keyword>
<feature type="transmembrane region" description="Helical" evidence="4">
    <location>
        <begin position="183"/>
        <end position="212"/>
    </location>
</feature>
<gene>
    <name evidence="7" type="ORF">J2W36_001127</name>
</gene>
<dbReference type="EC" id="1.8.1.2" evidence="7"/>
<dbReference type="PRINTS" id="PR00371">
    <property type="entry name" value="FPNCR"/>
</dbReference>
<dbReference type="CDD" id="cd06200">
    <property type="entry name" value="SiR_like1"/>
    <property type="match status" value="1"/>
</dbReference>
<dbReference type="EMBL" id="JAUSRO010000003">
    <property type="protein sequence ID" value="MDP9898883.1"/>
    <property type="molecule type" value="Genomic_DNA"/>
</dbReference>
<dbReference type="PROSITE" id="PS50902">
    <property type="entry name" value="FLAVODOXIN_LIKE"/>
    <property type="match status" value="1"/>
</dbReference>
<sequence>MALLRRIWFQIHWFLGITAGSVLLFIGLTGAVLSFREEIVALANPALQHVAAPATNALPLTPAEWVARLQPRRIAAITLYAEAGRPVRINFAPAEGQRRGEVRLADPYTAALLPPPRGEDFFDFVESLHRWLLLPRDIGKPLTGAVACVLLVLALSGLYLRWPRRPLAWRAWLRLDFTLTGRAFLWNLHAVAGTLALLAYLVSSVTGIYWAFDGVRTVIDDAAGENRNTRMQRVQAGAGKPSNAQKTAVGPPDLGAVWTGFLQQTHGNWSLVTLRLPARGAALIETTYLDADPAHERARNRLYLDAVTGRPAQHDRYADKPMAGRLINSIYPLHMGTYWGLPGRLVMTLSSLGLVLFAITGWMLYLGRRRTARAVRTQRAALQAATAGMPPTATVAHDTVLVAYASQTGHAERLALQTAASLQAAGLPTEVRALGTLSVDALHHYRRALLVASTFGEGEPPDTARPFARRLASQPGAALQHLRYGILALGDRHYTAFCGFGHLLEHGLQTLGAQPLFPTVEMDNGDPAALQRWSAAVAEALAVDTLGALQTEPATVADDWTLTRRTLLNPGSQGAPLYELAFSPPRAGMTWAPGAIAELRLAPPLAPRKYSVASTPADGTLQLLVRQARHDNGLGVASGLLTQSAALGNVLSFRLLDNPGFAAADDGLPCVFIGNGSGFAGLRGHLRERVRRGHARNWLLFGEREAAHDAFCADEVAQWQAAGALARVDLVYSRASSGRVYVQDRLREAADELRQWIAEGAIVYVCGSLVGMAGGVDAALRDILGSDAVDELLVLGRYRRDVY</sequence>
<dbReference type="PROSITE" id="PS51384">
    <property type="entry name" value="FAD_FR"/>
    <property type="match status" value="1"/>
</dbReference>
<dbReference type="PANTHER" id="PTHR34219">
    <property type="entry name" value="IRON-REGULATED INNER MEMBRANE PROTEIN-RELATED"/>
    <property type="match status" value="1"/>
</dbReference>
<dbReference type="InterPro" id="IPR001433">
    <property type="entry name" value="OxRdtase_FAD/NAD-bd"/>
</dbReference>
<dbReference type="PANTHER" id="PTHR34219:SF3">
    <property type="entry name" value="BLL7967 PROTEIN"/>
    <property type="match status" value="1"/>
</dbReference>
<feature type="transmembrane region" description="Helical" evidence="4">
    <location>
        <begin position="345"/>
        <end position="366"/>
    </location>
</feature>
<reference evidence="7 8" key="1">
    <citation type="submission" date="2023-07" db="EMBL/GenBank/DDBJ databases">
        <title>Sorghum-associated microbial communities from plants grown in Nebraska, USA.</title>
        <authorList>
            <person name="Schachtman D."/>
        </authorList>
    </citation>
    <scope>NUCLEOTIDE SEQUENCE [LARGE SCALE GENOMIC DNA]</scope>
    <source>
        <strain evidence="7 8">DS1607</strain>
    </source>
</reference>
<accession>A0ABT9S3G1</accession>
<keyword evidence="8" id="KW-1185">Reference proteome</keyword>
<organism evidence="7 8">
    <name type="scientific">Variovorax ginsengisoli</name>
    <dbReference type="NCBI Taxonomy" id="363844"/>
    <lineage>
        <taxon>Bacteria</taxon>
        <taxon>Pseudomonadati</taxon>
        <taxon>Pseudomonadota</taxon>
        <taxon>Betaproteobacteria</taxon>
        <taxon>Burkholderiales</taxon>
        <taxon>Comamonadaceae</taxon>
        <taxon>Variovorax</taxon>
    </lineage>
</organism>
<dbReference type="InterPro" id="IPR017927">
    <property type="entry name" value="FAD-bd_FR_type"/>
</dbReference>
<keyword evidence="3" id="KW-0249">Electron transport</keyword>
<keyword evidence="7" id="KW-0560">Oxidoreductase</keyword>
<proteinExistence type="predicted"/>
<evidence type="ECO:0000313" key="8">
    <source>
        <dbReference type="Proteomes" id="UP001226867"/>
    </source>
</evidence>